<dbReference type="Gene3D" id="1.10.1740.10">
    <property type="match status" value="1"/>
</dbReference>
<dbReference type="GO" id="GO:0006352">
    <property type="term" value="P:DNA-templated transcription initiation"/>
    <property type="evidence" value="ECO:0007669"/>
    <property type="project" value="InterPro"/>
</dbReference>
<comment type="subunit">
    <text evidence="1">Interacts transiently with the RNA polymerase catalytic core formed by RpoA, RpoB, RpoC and RpoZ (2 alpha, 1 beta, 1 beta' and 1 omega subunit) to form the RNA polymerase holoenzyme that can initiate transcription.</text>
</comment>
<comment type="caution">
    <text evidence="4">The sequence shown here is derived from an EMBL/GenBank/DDBJ whole genome shotgun (WGS) entry which is preliminary data.</text>
</comment>
<dbReference type="NCBIfam" id="NF007214">
    <property type="entry name" value="PRK09636.1"/>
    <property type="match status" value="1"/>
</dbReference>
<dbReference type="PANTHER" id="PTHR30173:SF36">
    <property type="entry name" value="ECF RNA POLYMERASE SIGMA FACTOR SIGJ"/>
    <property type="match status" value="1"/>
</dbReference>
<dbReference type="InterPro" id="IPR013325">
    <property type="entry name" value="RNA_pol_sigma_r2"/>
</dbReference>
<accession>A0A6N9Q3B4</accession>
<dbReference type="SUPFAM" id="SSF54427">
    <property type="entry name" value="NTF2-like"/>
    <property type="match status" value="1"/>
</dbReference>
<dbReference type="Pfam" id="PF04542">
    <property type="entry name" value="Sigma70_r2"/>
    <property type="match status" value="1"/>
</dbReference>
<evidence type="ECO:0000313" key="5">
    <source>
        <dbReference type="Proteomes" id="UP000448943"/>
    </source>
</evidence>
<dbReference type="CDD" id="cd06171">
    <property type="entry name" value="Sigma70_r4"/>
    <property type="match status" value="1"/>
</dbReference>
<dbReference type="Proteomes" id="UP000448943">
    <property type="component" value="Unassembled WGS sequence"/>
</dbReference>
<dbReference type="InterPro" id="IPR052704">
    <property type="entry name" value="ECF_Sigma-70_Domain"/>
</dbReference>
<evidence type="ECO:0000259" key="2">
    <source>
        <dbReference type="Pfam" id="PF04542"/>
    </source>
</evidence>
<dbReference type="AlphaFoldDB" id="A0A6N9Q3B4"/>
<dbReference type="Pfam" id="PF08281">
    <property type="entry name" value="Sigma70_r4_2"/>
    <property type="match status" value="1"/>
</dbReference>
<dbReference type="EMBL" id="SIJB01000023">
    <property type="protein sequence ID" value="NBI29297.1"/>
    <property type="molecule type" value="Genomic_DNA"/>
</dbReference>
<dbReference type="InterPro" id="IPR036388">
    <property type="entry name" value="WH-like_DNA-bd_sf"/>
</dbReference>
<dbReference type="NCBIfam" id="TIGR02937">
    <property type="entry name" value="sigma70-ECF"/>
    <property type="match status" value="1"/>
</dbReference>
<evidence type="ECO:0000256" key="1">
    <source>
        <dbReference type="ARBA" id="ARBA00011344"/>
    </source>
</evidence>
<dbReference type="PANTHER" id="PTHR30173">
    <property type="entry name" value="SIGMA 19 FACTOR"/>
    <property type="match status" value="1"/>
</dbReference>
<feature type="domain" description="RNA polymerase sigma-70 region 2" evidence="2">
    <location>
        <begin position="4"/>
        <end position="69"/>
    </location>
</feature>
<gene>
    <name evidence="4" type="ORF">ERL59_10030</name>
</gene>
<dbReference type="GO" id="GO:0003677">
    <property type="term" value="F:DNA binding"/>
    <property type="evidence" value="ECO:0007669"/>
    <property type="project" value="InterPro"/>
</dbReference>
<dbReference type="InterPro" id="IPR007627">
    <property type="entry name" value="RNA_pol_sigma70_r2"/>
</dbReference>
<dbReference type="InterPro" id="IPR032710">
    <property type="entry name" value="NTF2-like_dom_sf"/>
</dbReference>
<evidence type="ECO:0000259" key="3">
    <source>
        <dbReference type="Pfam" id="PF08281"/>
    </source>
</evidence>
<proteinExistence type="predicted"/>
<dbReference type="NCBIfam" id="TIGR02957">
    <property type="entry name" value="SigX4"/>
    <property type="match status" value="1"/>
</dbReference>
<evidence type="ECO:0000313" key="4">
    <source>
        <dbReference type="EMBL" id="NBI29297.1"/>
    </source>
</evidence>
<name>A0A6N9Q3B4_9BACL</name>
<dbReference type="RefSeq" id="WP_160646092.1">
    <property type="nucleotide sequence ID" value="NZ_SIJB01000023.1"/>
</dbReference>
<dbReference type="InterPro" id="IPR013324">
    <property type="entry name" value="RNA_pol_sigma_r3/r4-like"/>
</dbReference>
<feature type="domain" description="RNA polymerase sigma factor 70 region 4 type 2" evidence="3">
    <location>
        <begin position="106"/>
        <end position="156"/>
    </location>
</feature>
<protein>
    <submittedName>
        <fullName evidence="4">RNA polymerase sigma-70 factor</fullName>
    </submittedName>
</protein>
<sequence length="285" mass="32843">MKELFDSYRPLLFSIAYRMLGTIVDAEDIVQDTFVTASTKNLEHIENTKAYLCKMTTNRCLDVLKSARKKREVYVGPWLPEPLVMDQVYQDPSKDIIGKEYLSTAYLYMMEKLTPIERTVFILREALNLDYKEVAQITEKSESNCRKILSRTKQKMNINHDQTSFTYEENKNIVIQFLKALSTENTQQLTQLLSEDVVLYTDGGGKVIAALNPIISRSRVLSFLFGISKKATQHTEIRLANINGQPGFIAYENKIPVNVTTYRFENNKVKEIYTIRNPEKLTNVV</sequence>
<dbReference type="SUPFAM" id="SSF88946">
    <property type="entry name" value="Sigma2 domain of RNA polymerase sigma factors"/>
    <property type="match status" value="1"/>
</dbReference>
<dbReference type="InterPro" id="IPR014303">
    <property type="entry name" value="RNA_pol_sigma-70_ECF"/>
</dbReference>
<dbReference type="OrthoDB" id="3211555at2"/>
<keyword evidence="5" id="KW-1185">Reference proteome</keyword>
<dbReference type="SUPFAM" id="SSF88659">
    <property type="entry name" value="Sigma3 and sigma4 domains of RNA polymerase sigma factors"/>
    <property type="match status" value="1"/>
</dbReference>
<reference evidence="4 5" key="1">
    <citation type="submission" date="2019-01" db="EMBL/GenBank/DDBJ databases">
        <title>Chengkuizengella sp. nov., isolated from deep-sea sediment of East Pacific Ocean.</title>
        <authorList>
            <person name="Yang J."/>
            <person name="Lai Q."/>
            <person name="Shao Z."/>
        </authorList>
    </citation>
    <scope>NUCLEOTIDE SEQUENCE [LARGE SCALE GENOMIC DNA]</scope>
    <source>
        <strain evidence="4 5">YPA3-1-1</strain>
    </source>
</reference>
<dbReference type="InterPro" id="IPR014284">
    <property type="entry name" value="RNA_pol_sigma-70_dom"/>
</dbReference>
<organism evidence="4 5">
    <name type="scientific">Chengkuizengella marina</name>
    <dbReference type="NCBI Taxonomy" id="2507566"/>
    <lineage>
        <taxon>Bacteria</taxon>
        <taxon>Bacillati</taxon>
        <taxon>Bacillota</taxon>
        <taxon>Bacilli</taxon>
        <taxon>Bacillales</taxon>
        <taxon>Paenibacillaceae</taxon>
        <taxon>Chengkuizengella</taxon>
    </lineage>
</organism>
<dbReference type="GO" id="GO:0016987">
    <property type="term" value="F:sigma factor activity"/>
    <property type="evidence" value="ECO:0007669"/>
    <property type="project" value="InterPro"/>
</dbReference>
<dbReference type="InterPro" id="IPR013249">
    <property type="entry name" value="RNA_pol_sigma70_r4_t2"/>
</dbReference>
<dbReference type="Gene3D" id="1.10.10.10">
    <property type="entry name" value="Winged helix-like DNA-binding domain superfamily/Winged helix DNA-binding domain"/>
    <property type="match status" value="1"/>
</dbReference>